<dbReference type="AlphaFoldDB" id="A0A6J7TV37"/>
<dbReference type="EMBL" id="CAFBQF010000143">
    <property type="protein sequence ID" value="CAB5057884.1"/>
    <property type="molecule type" value="Genomic_DNA"/>
</dbReference>
<reference evidence="2" key="1">
    <citation type="submission" date="2020-05" db="EMBL/GenBank/DDBJ databases">
        <authorList>
            <person name="Chiriac C."/>
            <person name="Salcher M."/>
            <person name="Ghai R."/>
            <person name="Kavagutti S V."/>
        </authorList>
    </citation>
    <scope>NUCLEOTIDE SEQUENCE</scope>
</reference>
<evidence type="ECO:0000313" key="2">
    <source>
        <dbReference type="EMBL" id="CAB5057884.1"/>
    </source>
</evidence>
<sequence>MGAYRVHPFPARPPTSNQIVESKFLNKSRADIQYLNIRYHLMKLWLDDFLWKPMR</sequence>
<protein>
    <submittedName>
        <fullName evidence="2">Unannotated protein</fullName>
    </submittedName>
</protein>
<proteinExistence type="predicted"/>
<accession>A0A6J7TV37</accession>
<dbReference type="EMBL" id="CAEZZQ010000030">
    <property type="protein sequence ID" value="CAB4772119.1"/>
    <property type="molecule type" value="Genomic_DNA"/>
</dbReference>
<name>A0A6J7TV37_9ZZZZ</name>
<organism evidence="2">
    <name type="scientific">freshwater metagenome</name>
    <dbReference type="NCBI Taxonomy" id="449393"/>
    <lineage>
        <taxon>unclassified sequences</taxon>
        <taxon>metagenomes</taxon>
        <taxon>ecological metagenomes</taxon>
    </lineage>
</organism>
<gene>
    <name evidence="1" type="ORF">UFOPK2894_00650</name>
    <name evidence="2" type="ORF">UFOPK4295_01639</name>
</gene>
<evidence type="ECO:0000313" key="1">
    <source>
        <dbReference type="EMBL" id="CAB4772119.1"/>
    </source>
</evidence>